<dbReference type="InterPro" id="IPR036259">
    <property type="entry name" value="MFS_trans_sf"/>
</dbReference>
<dbReference type="GO" id="GO:0022857">
    <property type="term" value="F:transmembrane transporter activity"/>
    <property type="evidence" value="ECO:0007669"/>
    <property type="project" value="InterPro"/>
</dbReference>
<evidence type="ECO:0000256" key="3">
    <source>
        <dbReference type="ARBA" id="ARBA00022475"/>
    </source>
</evidence>
<dbReference type="AlphaFoldDB" id="A0A8I0ZWZ1"/>
<keyword evidence="5 7" id="KW-1133">Transmembrane helix</keyword>
<evidence type="ECO:0000256" key="4">
    <source>
        <dbReference type="ARBA" id="ARBA00022692"/>
    </source>
</evidence>
<feature type="transmembrane region" description="Helical" evidence="7">
    <location>
        <begin position="327"/>
        <end position="346"/>
    </location>
</feature>
<keyword evidence="3" id="KW-1003">Cell membrane</keyword>
<feature type="domain" description="Major facilitator superfamily (MFS) profile" evidence="8">
    <location>
        <begin position="34"/>
        <end position="442"/>
    </location>
</feature>
<dbReference type="PROSITE" id="PS50850">
    <property type="entry name" value="MFS"/>
    <property type="match status" value="1"/>
</dbReference>
<keyword evidence="10" id="KW-1185">Reference proteome</keyword>
<feature type="transmembrane region" description="Helical" evidence="7">
    <location>
        <begin position="295"/>
        <end position="318"/>
    </location>
</feature>
<evidence type="ECO:0000256" key="2">
    <source>
        <dbReference type="ARBA" id="ARBA00022448"/>
    </source>
</evidence>
<dbReference type="PANTHER" id="PTHR43045:SF2">
    <property type="entry name" value="INNER MEMBRANE METABOLITE TRANSPORT PROTEIN YHJE"/>
    <property type="match status" value="1"/>
</dbReference>
<evidence type="ECO:0000256" key="1">
    <source>
        <dbReference type="ARBA" id="ARBA00004651"/>
    </source>
</evidence>
<dbReference type="RefSeq" id="WP_020906224.1">
    <property type="nucleotide sequence ID" value="NZ_BHXB01000001.1"/>
</dbReference>
<evidence type="ECO:0000256" key="5">
    <source>
        <dbReference type="ARBA" id="ARBA00022989"/>
    </source>
</evidence>
<keyword evidence="4 7" id="KW-0812">Transmembrane</keyword>
<feature type="transmembrane region" description="Helical" evidence="7">
    <location>
        <begin position="34"/>
        <end position="61"/>
    </location>
</feature>
<dbReference type="CDD" id="cd17369">
    <property type="entry name" value="MFS_ShiA_like"/>
    <property type="match status" value="1"/>
</dbReference>
<organism evidence="9 10">
    <name type="scientific">Rhodococcus erythropolis</name>
    <name type="common">Arthrobacter picolinophilus</name>
    <dbReference type="NCBI Taxonomy" id="1833"/>
    <lineage>
        <taxon>Bacteria</taxon>
        <taxon>Bacillati</taxon>
        <taxon>Actinomycetota</taxon>
        <taxon>Actinomycetes</taxon>
        <taxon>Mycobacteriales</taxon>
        <taxon>Nocardiaceae</taxon>
        <taxon>Rhodococcus</taxon>
        <taxon>Rhodococcus erythropolis group</taxon>
    </lineage>
</organism>
<dbReference type="GO" id="GO:0005886">
    <property type="term" value="C:plasma membrane"/>
    <property type="evidence" value="ECO:0007669"/>
    <property type="project" value="UniProtKB-SubCell"/>
</dbReference>
<dbReference type="SUPFAM" id="SSF103473">
    <property type="entry name" value="MFS general substrate transporter"/>
    <property type="match status" value="1"/>
</dbReference>
<evidence type="ECO:0000313" key="10">
    <source>
        <dbReference type="Proteomes" id="UP000627573"/>
    </source>
</evidence>
<protein>
    <submittedName>
        <fullName evidence="9">MHS family MFS transporter</fullName>
    </submittedName>
</protein>
<feature type="transmembrane region" description="Helical" evidence="7">
    <location>
        <begin position="388"/>
        <end position="412"/>
    </location>
</feature>
<feature type="transmembrane region" description="Helical" evidence="7">
    <location>
        <begin position="67"/>
        <end position="87"/>
    </location>
</feature>
<evidence type="ECO:0000259" key="8">
    <source>
        <dbReference type="PROSITE" id="PS50850"/>
    </source>
</evidence>
<proteinExistence type="predicted"/>
<keyword evidence="6 7" id="KW-0472">Membrane</keyword>
<name>A0A8I0ZWZ1_RHOER</name>
<dbReference type="EMBL" id="JAECSB010000044">
    <property type="protein sequence ID" value="MBH5143784.1"/>
    <property type="molecule type" value="Genomic_DNA"/>
</dbReference>
<dbReference type="PANTHER" id="PTHR43045">
    <property type="entry name" value="SHIKIMATE TRANSPORTER"/>
    <property type="match status" value="1"/>
</dbReference>
<feature type="transmembrane region" description="Helical" evidence="7">
    <location>
        <begin position="204"/>
        <end position="226"/>
    </location>
</feature>
<reference evidence="9 10" key="1">
    <citation type="submission" date="2020-12" db="EMBL/GenBank/DDBJ databases">
        <title>Draft genome sequence of furan degrading bacterial strain FUR100.</title>
        <authorList>
            <person name="Woiski C."/>
        </authorList>
    </citation>
    <scope>NUCLEOTIDE SEQUENCE [LARGE SCALE GENOMIC DNA]</scope>
    <source>
        <strain evidence="9 10">FUR100</strain>
    </source>
</reference>
<keyword evidence="2" id="KW-0813">Transport</keyword>
<dbReference type="Proteomes" id="UP000627573">
    <property type="component" value="Unassembled WGS sequence"/>
</dbReference>
<dbReference type="InterPro" id="IPR020846">
    <property type="entry name" value="MFS_dom"/>
</dbReference>
<dbReference type="Pfam" id="PF00083">
    <property type="entry name" value="Sugar_tr"/>
    <property type="match status" value="2"/>
</dbReference>
<feature type="transmembrane region" description="Helical" evidence="7">
    <location>
        <begin position="352"/>
        <end position="376"/>
    </location>
</feature>
<evidence type="ECO:0000256" key="7">
    <source>
        <dbReference type="SAM" id="Phobius"/>
    </source>
</evidence>
<comment type="subcellular location">
    <subcellularLocation>
        <location evidence="1">Cell membrane</location>
        <topology evidence="1">Multi-pass membrane protein</topology>
    </subcellularLocation>
</comment>
<feature type="transmembrane region" description="Helical" evidence="7">
    <location>
        <begin position="418"/>
        <end position="438"/>
    </location>
</feature>
<dbReference type="OMA" id="FPKSTRA"/>
<dbReference type="InterPro" id="IPR005828">
    <property type="entry name" value="MFS_sugar_transport-like"/>
</dbReference>
<feature type="transmembrane region" description="Helical" evidence="7">
    <location>
        <begin position="172"/>
        <end position="198"/>
    </location>
</feature>
<sequence length="461" mass="48529">MTNYSSPPSAVRGVAEPTATVDASAPKKNKMSRVAFASFMGTVIEFYDFGIFGTAAALVFADAFFPALGTYAGTIVSFATLGVAFVARPFGSVLFGHFGDRLGRKKTLIATMMLMGVSTVIIGLLPTAATAGVVAPIVLIVLRIAQGFAAGGEWAGAALFTSENAPSERRGFWSMFTNLGGAVANILALSTFFVTGLLMSNETFIAWGWRVPFLLSILLVSVGLYVRLKLEESPVFTDEMESQGRSSLPFVEAMTHQWREILLGAGAFVSSFAFGYIGIAYLINYGTVTLDLNQQGVLAAGVFGNVVNGASMISGAILSDRFGRRPVLLVVNLIGIPWALILFPLLDTGSPAAFWLAITVSFFIAGHGWGVCGSFLSELFRTRYRATAAGLAYSLAAILGGGVPPLVAATLISKYGGAVFGVFLACYAAVGLICTYVLRETRSRALDEAPPGVGLDRAGDS</sequence>
<evidence type="ECO:0000256" key="6">
    <source>
        <dbReference type="ARBA" id="ARBA00023136"/>
    </source>
</evidence>
<dbReference type="Gene3D" id="1.20.1250.20">
    <property type="entry name" value="MFS general substrate transporter like domains"/>
    <property type="match status" value="2"/>
</dbReference>
<gene>
    <name evidence="9" type="ORF">I3517_14315</name>
</gene>
<feature type="transmembrane region" description="Helical" evidence="7">
    <location>
        <begin position="108"/>
        <end position="128"/>
    </location>
</feature>
<accession>A0A8I0ZWZ1</accession>
<feature type="transmembrane region" description="Helical" evidence="7">
    <location>
        <begin position="261"/>
        <end position="283"/>
    </location>
</feature>
<evidence type="ECO:0000313" key="9">
    <source>
        <dbReference type="EMBL" id="MBH5143784.1"/>
    </source>
</evidence>
<feature type="transmembrane region" description="Helical" evidence="7">
    <location>
        <begin position="134"/>
        <end position="160"/>
    </location>
</feature>
<comment type="caution">
    <text evidence="9">The sequence shown here is derived from an EMBL/GenBank/DDBJ whole genome shotgun (WGS) entry which is preliminary data.</text>
</comment>